<dbReference type="InParanoid" id="C5KYR7"/>
<accession>C5KYR7</accession>
<evidence type="ECO:0000313" key="2">
    <source>
        <dbReference type="Proteomes" id="UP000007800"/>
    </source>
</evidence>
<gene>
    <name evidence="1" type="ORF">Pmar_PMAR005080</name>
</gene>
<protein>
    <submittedName>
        <fullName evidence="1">Uncharacterized protein</fullName>
    </submittedName>
</protein>
<sequence>MNKTNPSKTLRTAAQCGDPAEVLAALRLVSLRDELESRPEAFGRAVGTILSRSRLTGRPLGQALAIIMKELSNEEVPPEFLQGLVDSNGPSGLAKVISDHHIYTALRSHALDWLTDYPILVENLSQSDKQFLLRQSEVLTNFSVVTRFFSLVLSDHFNGVTVPLQAVDSALCRLKPSNDLLSLVHLLLLRSRKVSGCAELPSEVISLLLVYAQKSGGLWLSLVMATWRYRKVNADLLWGACRHYHEYRSRFSSKQDTIDDVAAGLVTCTDEDVFNGLYRCLMKLTAGEHTPPPPRECWIGVMNMIINSTVARKDSFVAISRLIDVDHCSWLKEAIRSQPCIERILADDLKAIDLIYKVGLRGHVLAYNTEAIVHAYQQQHWPFLRSLLRIYPNQTVSKLTPLRVLKRPMDQEFRDEFLLVMKARPGLWDPYCGYDFNDYSTDSELEFNERSSKTYEYFPLN</sequence>
<organism evidence="2">
    <name type="scientific">Perkinsus marinus (strain ATCC 50983 / TXsc)</name>
    <dbReference type="NCBI Taxonomy" id="423536"/>
    <lineage>
        <taxon>Eukaryota</taxon>
        <taxon>Sar</taxon>
        <taxon>Alveolata</taxon>
        <taxon>Perkinsozoa</taxon>
        <taxon>Perkinsea</taxon>
        <taxon>Perkinsida</taxon>
        <taxon>Perkinsidae</taxon>
        <taxon>Perkinsus</taxon>
    </lineage>
</organism>
<dbReference type="RefSeq" id="XP_002778582.1">
    <property type="nucleotide sequence ID" value="XM_002778536.1"/>
</dbReference>
<dbReference type="Proteomes" id="UP000007800">
    <property type="component" value="Unassembled WGS sequence"/>
</dbReference>
<reference evidence="1 2" key="1">
    <citation type="submission" date="2008-07" db="EMBL/GenBank/DDBJ databases">
        <authorList>
            <person name="El-Sayed N."/>
            <person name="Caler E."/>
            <person name="Inman J."/>
            <person name="Amedeo P."/>
            <person name="Hass B."/>
            <person name="Wortman J."/>
        </authorList>
    </citation>
    <scope>NUCLEOTIDE SEQUENCE [LARGE SCALE GENOMIC DNA]</scope>
    <source>
        <strain evidence="2">ATCC 50983 / TXsc</strain>
    </source>
</reference>
<name>C5KYR7_PERM5</name>
<proteinExistence type="predicted"/>
<dbReference type="OMA" id="CWIGTIN"/>
<dbReference type="GeneID" id="9038133"/>
<keyword evidence="2" id="KW-1185">Reference proteome</keyword>
<dbReference type="EMBL" id="GG677533">
    <property type="protein sequence ID" value="EER10377.1"/>
    <property type="molecule type" value="Genomic_DNA"/>
</dbReference>
<dbReference type="OrthoDB" id="427765at2759"/>
<dbReference type="AlphaFoldDB" id="C5KYR7"/>
<evidence type="ECO:0000313" key="1">
    <source>
        <dbReference type="EMBL" id="EER10377.1"/>
    </source>
</evidence>